<dbReference type="KEGG" id="scy:SCATT_58210"/>
<name>G8X1G4_STREN</name>
<proteinExistence type="predicted"/>
<dbReference type="AlphaFoldDB" id="G8X1G4"/>
<sequence>MLWTTGYIDAAVAQLWAGGHEIRDEGVAGLSPLKHKNFKELQRAGLLWLHRVRPGRWGPVTAARLGCPGVGGRRG</sequence>
<reference evidence="2" key="1">
    <citation type="submission" date="2011-12" db="EMBL/GenBank/DDBJ databases">
        <title>Complete genome sequence of Streptomyces cattleya strain DSM 46488.</title>
        <authorList>
            <person name="Ou H.-Y."/>
            <person name="Li P."/>
            <person name="Zhao C."/>
            <person name="O'Hagan D."/>
            <person name="Deng Z."/>
        </authorList>
    </citation>
    <scope>NUCLEOTIDE SEQUENCE [LARGE SCALE GENOMIC DNA]</scope>
    <source>
        <strain evidence="2">ATCC 35852 / DSM 46488 / JCM 4925 / NBRC 14057 / NRRL 8057</strain>
    </source>
</reference>
<dbReference type="STRING" id="1003195.SCATT_58210"/>
<dbReference type="EMBL" id="CP003219">
    <property type="protein sequence ID" value="AEW98192.1"/>
    <property type="molecule type" value="Genomic_DNA"/>
</dbReference>
<dbReference type="HOGENOM" id="CLU_2669387_0_0_11"/>
<evidence type="ECO:0000313" key="2">
    <source>
        <dbReference type="Proteomes" id="UP000007842"/>
    </source>
</evidence>
<dbReference type="Proteomes" id="UP000007842">
    <property type="component" value="Chromosome"/>
</dbReference>
<organism evidence="1 2">
    <name type="scientific">Streptantibioticus cattleyicolor (strain ATCC 35852 / DSM 46488 / JCM 4925 / NBRC 14057 / NRRL 8057)</name>
    <name type="common">Streptomyces cattleya</name>
    <dbReference type="NCBI Taxonomy" id="1003195"/>
    <lineage>
        <taxon>Bacteria</taxon>
        <taxon>Bacillati</taxon>
        <taxon>Actinomycetota</taxon>
        <taxon>Actinomycetes</taxon>
        <taxon>Kitasatosporales</taxon>
        <taxon>Streptomycetaceae</taxon>
        <taxon>Streptantibioticus</taxon>
    </lineage>
</organism>
<dbReference type="PATRIC" id="fig|1003195.29.peg.5803"/>
<gene>
    <name evidence="1" type="ordered locus">SCATT_58210</name>
</gene>
<keyword evidence="2" id="KW-1185">Reference proteome</keyword>
<protein>
    <submittedName>
        <fullName evidence="1">Putative transposase</fullName>
    </submittedName>
</protein>
<evidence type="ECO:0000313" key="1">
    <source>
        <dbReference type="EMBL" id="AEW98192.1"/>
    </source>
</evidence>
<accession>G8X1G4</accession>